<comment type="caution">
    <text evidence="2">The sequence shown here is derived from an EMBL/GenBank/DDBJ whole genome shotgun (WGS) entry which is preliminary data.</text>
</comment>
<gene>
    <name evidence="2" type="ORF">Rhow_003298</name>
</gene>
<dbReference type="SUPFAM" id="SSF56801">
    <property type="entry name" value="Acetyl-CoA synthetase-like"/>
    <property type="match status" value="1"/>
</dbReference>
<accession>A0A402BZC0</accession>
<organism evidence="2 3">
    <name type="scientific">Rhodococcus wratislaviensis</name>
    <name type="common">Tsukamurella wratislaviensis</name>
    <dbReference type="NCBI Taxonomy" id="44752"/>
    <lineage>
        <taxon>Bacteria</taxon>
        <taxon>Bacillati</taxon>
        <taxon>Actinomycetota</taxon>
        <taxon>Actinomycetes</taxon>
        <taxon>Mycobacteriales</taxon>
        <taxon>Nocardiaceae</taxon>
        <taxon>Rhodococcus</taxon>
    </lineage>
</organism>
<keyword evidence="2" id="KW-0436">Ligase</keyword>
<evidence type="ECO:0000259" key="1">
    <source>
        <dbReference type="Pfam" id="PF00501"/>
    </source>
</evidence>
<dbReference type="Gene3D" id="3.40.50.980">
    <property type="match status" value="2"/>
</dbReference>
<dbReference type="PANTHER" id="PTHR43767">
    <property type="entry name" value="LONG-CHAIN-FATTY-ACID--COA LIGASE"/>
    <property type="match status" value="1"/>
</dbReference>
<dbReference type="InterPro" id="IPR000873">
    <property type="entry name" value="AMP-dep_synth/lig_dom"/>
</dbReference>
<evidence type="ECO:0000313" key="3">
    <source>
        <dbReference type="Proteomes" id="UP000287519"/>
    </source>
</evidence>
<reference evidence="2 3" key="1">
    <citation type="submission" date="2018-11" db="EMBL/GenBank/DDBJ databases">
        <title>Microbial catabolism of amino acid.</title>
        <authorList>
            <person name="Hibi M."/>
            <person name="Ogawa J."/>
        </authorList>
    </citation>
    <scope>NUCLEOTIDE SEQUENCE [LARGE SCALE GENOMIC DNA]</scope>
    <source>
        <strain evidence="2 3">C31-06</strain>
    </source>
</reference>
<keyword evidence="3" id="KW-1185">Reference proteome</keyword>
<evidence type="ECO:0000313" key="2">
    <source>
        <dbReference type="EMBL" id="GCE36694.1"/>
    </source>
</evidence>
<dbReference type="InterPro" id="IPR050237">
    <property type="entry name" value="ATP-dep_AMP-bd_enzyme"/>
</dbReference>
<dbReference type="AlphaFoldDB" id="A0A402BZC0"/>
<feature type="domain" description="AMP-dependent synthetase/ligase" evidence="1">
    <location>
        <begin position="50"/>
        <end position="85"/>
    </location>
</feature>
<dbReference type="GO" id="GO:0016874">
    <property type="term" value="F:ligase activity"/>
    <property type="evidence" value="ECO:0007669"/>
    <property type="project" value="UniProtKB-KW"/>
</dbReference>
<dbReference type="EMBL" id="BHYM01000003">
    <property type="protein sequence ID" value="GCE36694.1"/>
    <property type="molecule type" value="Genomic_DNA"/>
</dbReference>
<sequence length="103" mass="11109">MQDGSRHAAALLRKLGVGRGDRVALMCFNTPGFVYAMLGAWRLDPIDGIDVDENDPAEILYTSGTTGAPKGCVHSHRNVVRVATVLPRTPTGKIQKHLIRTAS</sequence>
<dbReference type="InterPro" id="IPR020845">
    <property type="entry name" value="AMP-binding_CS"/>
</dbReference>
<dbReference type="PROSITE" id="PS00455">
    <property type="entry name" value="AMP_BINDING"/>
    <property type="match status" value="1"/>
</dbReference>
<feature type="domain" description="AMP-dependent synthetase/ligase" evidence="1">
    <location>
        <begin position="4"/>
        <end position="43"/>
    </location>
</feature>
<dbReference type="Pfam" id="PF00501">
    <property type="entry name" value="AMP-binding"/>
    <property type="match status" value="2"/>
</dbReference>
<dbReference type="Proteomes" id="UP000287519">
    <property type="component" value="Unassembled WGS sequence"/>
</dbReference>
<proteinExistence type="predicted"/>
<name>A0A402BZC0_RHOWR</name>
<protein>
    <submittedName>
        <fullName evidence="2">AMP-dependent synthetase and ligase</fullName>
    </submittedName>
</protein>